<dbReference type="GO" id="GO:0005506">
    <property type="term" value="F:iron ion binding"/>
    <property type="evidence" value="ECO:0007669"/>
    <property type="project" value="InterPro"/>
</dbReference>
<dbReference type="OrthoDB" id="5500002at2"/>
<gene>
    <name evidence="9" type="ORF">D7294_27715</name>
</gene>
<dbReference type="FunFam" id="1.10.630.10:FF:000018">
    <property type="entry name" value="Cytochrome P450 monooxygenase"/>
    <property type="match status" value="1"/>
</dbReference>
<dbReference type="GO" id="GO:0004497">
    <property type="term" value="F:monooxygenase activity"/>
    <property type="evidence" value="ECO:0007669"/>
    <property type="project" value="UniProtKB-KW"/>
</dbReference>
<comment type="caution">
    <text evidence="9">The sequence shown here is derived from an EMBL/GenBank/DDBJ whole genome shotgun (WGS) entry which is preliminary data.</text>
</comment>
<evidence type="ECO:0000313" key="10">
    <source>
        <dbReference type="Proteomes" id="UP000272474"/>
    </source>
</evidence>
<dbReference type="InterPro" id="IPR002397">
    <property type="entry name" value="Cyt_P450_B"/>
</dbReference>
<keyword evidence="5 7" id="KW-0408">Iron</keyword>
<organism evidence="9 10">
    <name type="scientific">Streptomyces hoynatensis</name>
    <dbReference type="NCBI Taxonomy" id="1141874"/>
    <lineage>
        <taxon>Bacteria</taxon>
        <taxon>Bacillati</taxon>
        <taxon>Actinomycetota</taxon>
        <taxon>Actinomycetes</taxon>
        <taxon>Kitasatosporales</taxon>
        <taxon>Streptomycetaceae</taxon>
        <taxon>Streptomyces</taxon>
    </lineage>
</organism>
<evidence type="ECO:0000256" key="4">
    <source>
        <dbReference type="ARBA" id="ARBA00023002"/>
    </source>
</evidence>
<evidence type="ECO:0000256" key="3">
    <source>
        <dbReference type="ARBA" id="ARBA00022723"/>
    </source>
</evidence>
<accession>A0A3A9YNA5</accession>
<evidence type="ECO:0000256" key="6">
    <source>
        <dbReference type="ARBA" id="ARBA00023033"/>
    </source>
</evidence>
<protein>
    <submittedName>
        <fullName evidence="9">Cytochrome P450</fullName>
    </submittedName>
</protein>
<evidence type="ECO:0000256" key="7">
    <source>
        <dbReference type="RuleBase" id="RU000461"/>
    </source>
</evidence>
<dbReference type="EMBL" id="RBAL01000024">
    <property type="protein sequence ID" value="RKN37529.1"/>
    <property type="molecule type" value="Genomic_DNA"/>
</dbReference>
<evidence type="ECO:0000256" key="5">
    <source>
        <dbReference type="ARBA" id="ARBA00023004"/>
    </source>
</evidence>
<evidence type="ECO:0000256" key="1">
    <source>
        <dbReference type="ARBA" id="ARBA00010617"/>
    </source>
</evidence>
<comment type="similarity">
    <text evidence="1 7">Belongs to the cytochrome P450 family.</text>
</comment>
<dbReference type="GO" id="GO:0016705">
    <property type="term" value="F:oxidoreductase activity, acting on paired donors, with incorporation or reduction of molecular oxygen"/>
    <property type="evidence" value="ECO:0007669"/>
    <property type="project" value="InterPro"/>
</dbReference>
<keyword evidence="6 7" id="KW-0503">Monooxygenase</keyword>
<dbReference type="PANTHER" id="PTHR46696">
    <property type="entry name" value="P450, PUTATIVE (EUROFUNG)-RELATED"/>
    <property type="match status" value="1"/>
</dbReference>
<evidence type="ECO:0000313" key="9">
    <source>
        <dbReference type="EMBL" id="RKN37529.1"/>
    </source>
</evidence>
<dbReference type="Gene3D" id="1.10.630.10">
    <property type="entry name" value="Cytochrome P450"/>
    <property type="match status" value="1"/>
</dbReference>
<dbReference type="SUPFAM" id="SSF48264">
    <property type="entry name" value="Cytochrome P450"/>
    <property type="match status" value="1"/>
</dbReference>
<reference evidence="9 10" key="1">
    <citation type="journal article" date="2014" name="Int. J. Syst. Evol. Microbiol.">
        <title>Streptomyces hoynatensis sp. nov., isolated from deep marine sediment.</title>
        <authorList>
            <person name="Veyisoglu A."/>
            <person name="Sahin N."/>
        </authorList>
    </citation>
    <scope>NUCLEOTIDE SEQUENCE [LARGE SCALE GENOMIC DNA]</scope>
    <source>
        <strain evidence="9 10">KCTC 29097</strain>
    </source>
</reference>
<dbReference type="Proteomes" id="UP000272474">
    <property type="component" value="Unassembled WGS sequence"/>
</dbReference>
<evidence type="ECO:0000256" key="2">
    <source>
        <dbReference type="ARBA" id="ARBA00022617"/>
    </source>
</evidence>
<keyword evidence="3 7" id="KW-0479">Metal-binding</keyword>
<dbReference type="GO" id="GO:0020037">
    <property type="term" value="F:heme binding"/>
    <property type="evidence" value="ECO:0007669"/>
    <property type="project" value="InterPro"/>
</dbReference>
<sequence length="433" mass="47440">MADRASRPPAGGGQPQAKGSSTLSIALGNRICTLGSVRLDEDFFANPYEHYAHLRAGRSVHLVTSPDGTPAWLVTRYADVRAALSDPRLSTNAAHSNGCGYRGLPLPPALRNDLLHLDPPDHTRLRRLVSHAFKRRSVESLRPLVQARADALLDALPDRSGGGGRPGERRGDLMASLALPLPLLVVCDLLGVPEEERGRIASWTDTLLIPGRPAAVAAAMRDAERQLREVIARKRRRPGPDLLSGLIEARDAQGRLSEDELVSVAFVILAAGHETTASFICNAVLALLDPRLHWERLLHHPELLPGAIEELLRYDGPLSLAIRRFATEDMTIGGVRVRAGDSVLLSLASANRDEEQFPCPDEVRLERMPQGHLAFGRGTHLCLGIPLARLQAEIALSTLLRRAPKLELAVRREELIWRPSHRTRHLTALPVTF</sequence>
<evidence type="ECO:0000256" key="8">
    <source>
        <dbReference type="SAM" id="MobiDB-lite"/>
    </source>
</evidence>
<dbReference type="CDD" id="cd11029">
    <property type="entry name" value="CYP107-like"/>
    <property type="match status" value="1"/>
</dbReference>
<dbReference type="AlphaFoldDB" id="A0A3A9YNA5"/>
<name>A0A3A9YNA5_9ACTN</name>
<keyword evidence="2 7" id="KW-0349">Heme</keyword>
<feature type="region of interest" description="Disordered" evidence="8">
    <location>
        <begin position="1"/>
        <end position="20"/>
    </location>
</feature>
<keyword evidence="10" id="KW-1185">Reference proteome</keyword>
<dbReference type="PROSITE" id="PS00086">
    <property type="entry name" value="CYTOCHROME_P450"/>
    <property type="match status" value="1"/>
</dbReference>
<dbReference type="InterPro" id="IPR001128">
    <property type="entry name" value="Cyt_P450"/>
</dbReference>
<dbReference type="InterPro" id="IPR036396">
    <property type="entry name" value="Cyt_P450_sf"/>
</dbReference>
<dbReference type="InterPro" id="IPR017972">
    <property type="entry name" value="Cyt_P450_CS"/>
</dbReference>
<proteinExistence type="inferred from homology"/>
<dbReference type="PRINTS" id="PR00359">
    <property type="entry name" value="BP450"/>
</dbReference>
<dbReference type="PRINTS" id="PR00385">
    <property type="entry name" value="P450"/>
</dbReference>
<dbReference type="Pfam" id="PF00067">
    <property type="entry name" value="p450"/>
    <property type="match status" value="1"/>
</dbReference>
<dbReference type="PANTHER" id="PTHR46696:SF1">
    <property type="entry name" value="CYTOCHROME P450 YJIB-RELATED"/>
    <property type="match status" value="1"/>
</dbReference>
<keyword evidence="4 7" id="KW-0560">Oxidoreductase</keyword>